<dbReference type="STRING" id="1123269.NX02_25100"/>
<evidence type="ECO:0000313" key="2">
    <source>
        <dbReference type="Proteomes" id="UP000018851"/>
    </source>
</evidence>
<dbReference type="EMBL" id="CP006644">
    <property type="protein sequence ID" value="AHE56627.1"/>
    <property type="molecule type" value="Genomic_DNA"/>
</dbReference>
<dbReference type="HOGENOM" id="CLU_128777_1_0_5"/>
<accession>W0AJA2</accession>
<dbReference type="KEGG" id="ssan:NX02_25100"/>
<name>W0AJA2_9SPHN</name>
<dbReference type="eggNOG" id="ENOG5030ZDH">
    <property type="taxonomic scope" value="Bacteria"/>
</dbReference>
<organism evidence="1 2">
    <name type="scientific">Sphingomonas sanxanigenens DSM 19645 = NX02</name>
    <dbReference type="NCBI Taxonomy" id="1123269"/>
    <lineage>
        <taxon>Bacteria</taxon>
        <taxon>Pseudomonadati</taxon>
        <taxon>Pseudomonadota</taxon>
        <taxon>Alphaproteobacteria</taxon>
        <taxon>Sphingomonadales</taxon>
        <taxon>Sphingomonadaceae</taxon>
        <taxon>Sphingomonas</taxon>
    </lineage>
</organism>
<sequence length="137" mass="14287">MRGLWLFRTTRGGTLALLLVACALLLRIAIPAGWMPSTGADGLIRITLCTGQGQMEAWVDGDGRIHDRKPGKSEPKTDHPCAFAGLIVPALDAAPIDTPLRFARGDGVVPAFAHEVVAIGHGLAAPPPPPTGPPAFL</sequence>
<gene>
    <name evidence="1" type="ORF">NX02_25100</name>
</gene>
<dbReference type="PROSITE" id="PS51257">
    <property type="entry name" value="PROKAR_LIPOPROTEIN"/>
    <property type="match status" value="1"/>
</dbReference>
<evidence type="ECO:0000313" key="1">
    <source>
        <dbReference type="EMBL" id="AHE56627.1"/>
    </source>
</evidence>
<dbReference type="Proteomes" id="UP000018851">
    <property type="component" value="Chromosome"/>
</dbReference>
<evidence type="ECO:0008006" key="3">
    <source>
        <dbReference type="Google" id="ProtNLM"/>
    </source>
</evidence>
<dbReference type="AlphaFoldDB" id="W0AJA2"/>
<reference evidence="1 2" key="1">
    <citation type="submission" date="2013-07" db="EMBL/GenBank/DDBJ databases">
        <title>Completed genome of Sphingomonas sanxanigenens NX02.</title>
        <authorList>
            <person name="Ma T."/>
            <person name="Huang H."/>
            <person name="Wu M."/>
            <person name="Li X."/>
            <person name="Li G."/>
        </authorList>
    </citation>
    <scope>NUCLEOTIDE SEQUENCE [LARGE SCALE GENOMIC DNA]</scope>
    <source>
        <strain evidence="1 2">NX02</strain>
    </source>
</reference>
<dbReference type="PATRIC" id="fig|1123269.5.peg.4920"/>
<keyword evidence="2" id="KW-1185">Reference proteome</keyword>
<proteinExistence type="predicted"/>
<protein>
    <recommendedName>
        <fullName evidence="3">DUF2946 domain-containing protein</fullName>
    </recommendedName>
</protein>
<dbReference type="RefSeq" id="WP_025294729.1">
    <property type="nucleotide sequence ID" value="NZ_CP006644.1"/>
</dbReference>
<dbReference type="OrthoDB" id="7570555at2"/>